<evidence type="ECO:0000256" key="4">
    <source>
        <dbReference type="ARBA" id="ARBA00023125"/>
    </source>
</evidence>
<protein>
    <submittedName>
        <fullName evidence="10">DNA-binding response regulator, OmpR family, contains REC and winged-helix (WHTH) domain</fullName>
    </submittedName>
</protein>
<feature type="domain" description="OmpR/PhoB-type" evidence="9">
    <location>
        <begin position="137"/>
        <end position="235"/>
    </location>
</feature>
<evidence type="ECO:0000313" key="11">
    <source>
        <dbReference type="Proteomes" id="UP000199656"/>
    </source>
</evidence>
<evidence type="ECO:0000259" key="9">
    <source>
        <dbReference type="PROSITE" id="PS51755"/>
    </source>
</evidence>
<dbReference type="OrthoDB" id="9790442at2"/>
<dbReference type="SMART" id="SM00862">
    <property type="entry name" value="Trans_reg_C"/>
    <property type="match status" value="1"/>
</dbReference>
<dbReference type="GO" id="GO:0032993">
    <property type="term" value="C:protein-DNA complex"/>
    <property type="evidence" value="ECO:0007669"/>
    <property type="project" value="TreeGrafter"/>
</dbReference>
<dbReference type="GO" id="GO:0005829">
    <property type="term" value="C:cytosol"/>
    <property type="evidence" value="ECO:0007669"/>
    <property type="project" value="TreeGrafter"/>
</dbReference>
<dbReference type="GO" id="GO:0000156">
    <property type="term" value="F:phosphorelay response regulator activity"/>
    <property type="evidence" value="ECO:0007669"/>
    <property type="project" value="TreeGrafter"/>
</dbReference>
<dbReference type="InterPro" id="IPR036388">
    <property type="entry name" value="WH-like_DNA-bd_sf"/>
</dbReference>
<dbReference type="EMBL" id="FNRL01000008">
    <property type="protein sequence ID" value="SEA50682.1"/>
    <property type="molecule type" value="Genomic_DNA"/>
</dbReference>
<dbReference type="PANTHER" id="PTHR48111:SF1">
    <property type="entry name" value="TWO-COMPONENT RESPONSE REGULATOR ORR33"/>
    <property type="match status" value="1"/>
</dbReference>
<keyword evidence="11" id="KW-1185">Reference proteome</keyword>
<dbReference type="Pfam" id="PF00072">
    <property type="entry name" value="Response_reg"/>
    <property type="match status" value="1"/>
</dbReference>
<dbReference type="InterPro" id="IPR039420">
    <property type="entry name" value="WalR-like"/>
</dbReference>
<dbReference type="InterPro" id="IPR001867">
    <property type="entry name" value="OmpR/PhoB-type_DNA-bd"/>
</dbReference>
<dbReference type="SUPFAM" id="SSF46894">
    <property type="entry name" value="C-terminal effector domain of the bipartite response regulators"/>
    <property type="match status" value="1"/>
</dbReference>
<organism evidence="10 11">
    <name type="scientific">Chitinophaga terrae</name>
    <name type="common">ex Kim and Jung 2007</name>
    <dbReference type="NCBI Taxonomy" id="408074"/>
    <lineage>
        <taxon>Bacteria</taxon>
        <taxon>Pseudomonadati</taxon>
        <taxon>Bacteroidota</taxon>
        <taxon>Chitinophagia</taxon>
        <taxon>Chitinophagales</taxon>
        <taxon>Chitinophagaceae</taxon>
        <taxon>Chitinophaga</taxon>
    </lineage>
</organism>
<keyword evidence="3" id="KW-0805">Transcription regulation</keyword>
<keyword evidence="2" id="KW-0902">Two-component regulatory system</keyword>
<evidence type="ECO:0000256" key="5">
    <source>
        <dbReference type="ARBA" id="ARBA00023163"/>
    </source>
</evidence>
<evidence type="ECO:0000256" key="6">
    <source>
        <dbReference type="PROSITE-ProRule" id="PRU00169"/>
    </source>
</evidence>
<dbReference type="STRING" id="408074.SAMN05660909_02239"/>
<dbReference type="PROSITE" id="PS51755">
    <property type="entry name" value="OMPR_PHOB"/>
    <property type="match status" value="1"/>
</dbReference>
<dbReference type="InterPro" id="IPR011006">
    <property type="entry name" value="CheY-like_superfamily"/>
</dbReference>
<evidence type="ECO:0000313" key="10">
    <source>
        <dbReference type="EMBL" id="SEA50682.1"/>
    </source>
</evidence>
<dbReference type="GO" id="GO:0006355">
    <property type="term" value="P:regulation of DNA-templated transcription"/>
    <property type="evidence" value="ECO:0007669"/>
    <property type="project" value="InterPro"/>
</dbReference>
<evidence type="ECO:0000259" key="8">
    <source>
        <dbReference type="PROSITE" id="PS50110"/>
    </source>
</evidence>
<dbReference type="CDD" id="cd00383">
    <property type="entry name" value="trans_reg_C"/>
    <property type="match status" value="1"/>
</dbReference>
<keyword evidence="5" id="KW-0804">Transcription</keyword>
<keyword evidence="4 7" id="KW-0238">DNA-binding</keyword>
<evidence type="ECO:0000256" key="3">
    <source>
        <dbReference type="ARBA" id="ARBA00023015"/>
    </source>
</evidence>
<dbReference type="AlphaFoldDB" id="A0A1H4BS67"/>
<evidence type="ECO:0000256" key="2">
    <source>
        <dbReference type="ARBA" id="ARBA00023012"/>
    </source>
</evidence>
<feature type="DNA-binding region" description="OmpR/PhoB-type" evidence="7">
    <location>
        <begin position="137"/>
        <end position="235"/>
    </location>
</feature>
<dbReference type="PROSITE" id="PS50110">
    <property type="entry name" value="RESPONSE_REGULATORY"/>
    <property type="match status" value="1"/>
</dbReference>
<dbReference type="Gene3D" id="3.40.50.2300">
    <property type="match status" value="1"/>
</dbReference>
<dbReference type="Gene3D" id="1.10.10.10">
    <property type="entry name" value="Winged helix-like DNA-binding domain superfamily/Winged helix DNA-binding domain"/>
    <property type="match status" value="1"/>
</dbReference>
<sequence>MLATYDIVLVEDDVDLGNVVSEYLKLKTFNLRWFTTAAETLNFFATHTKAVKLFIIDVGLPDSNGFELAQQIGKQNPGQVFLFLTARNEKQDRLQGLGLGAIDYIGKPFEIEELVLRANNIISRISEHPTKPVAIPESSILIGDITYLKNQLCVILPGNVQKMLTLRESELLEYLYRQANSVVRKNEILLQLWGADDYFNGKSLEVFISRLRRMFKVSRRVSIENVYKVGYMLKVS</sequence>
<dbReference type="Pfam" id="PF00486">
    <property type="entry name" value="Trans_reg_C"/>
    <property type="match status" value="1"/>
</dbReference>
<dbReference type="InterPro" id="IPR016032">
    <property type="entry name" value="Sig_transdc_resp-reg_C-effctor"/>
</dbReference>
<evidence type="ECO:0000256" key="1">
    <source>
        <dbReference type="ARBA" id="ARBA00022553"/>
    </source>
</evidence>
<accession>A0A1H4BS67</accession>
<keyword evidence="1 6" id="KW-0597">Phosphoprotein</keyword>
<dbReference type="PANTHER" id="PTHR48111">
    <property type="entry name" value="REGULATOR OF RPOS"/>
    <property type="match status" value="1"/>
</dbReference>
<name>A0A1H4BS67_9BACT</name>
<dbReference type="InterPro" id="IPR001789">
    <property type="entry name" value="Sig_transdc_resp-reg_receiver"/>
</dbReference>
<proteinExistence type="predicted"/>
<dbReference type="SUPFAM" id="SSF52172">
    <property type="entry name" value="CheY-like"/>
    <property type="match status" value="1"/>
</dbReference>
<gene>
    <name evidence="10" type="ORF">SAMN05660909_02239</name>
</gene>
<evidence type="ECO:0000256" key="7">
    <source>
        <dbReference type="PROSITE-ProRule" id="PRU01091"/>
    </source>
</evidence>
<feature type="domain" description="Response regulatory" evidence="8">
    <location>
        <begin position="6"/>
        <end position="122"/>
    </location>
</feature>
<dbReference type="SMART" id="SM00448">
    <property type="entry name" value="REC"/>
    <property type="match status" value="1"/>
</dbReference>
<dbReference type="GO" id="GO:0000976">
    <property type="term" value="F:transcription cis-regulatory region binding"/>
    <property type="evidence" value="ECO:0007669"/>
    <property type="project" value="TreeGrafter"/>
</dbReference>
<reference evidence="11" key="1">
    <citation type="submission" date="2016-10" db="EMBL/GenBank/DDBJ databases">
        <authorList>
            <person name="Varghese N."/>
            <person name="Submissions S."/>
        </authorList>
    </citation>
    <scope>NUCLEOTIDE SEQUENCE [LARGE SCALE GENOMIC DNA]</scope>
    <source>
        <strain evidence="11">DSM 23920</strain>
    </source>
</reference>
<dbReference type="RefSeq" id="WP_089761577.1">
    <property type="nucleotide sequence ID" value="NZ_BKAT01000011.1"/>
</dbReference>
<feature type="modified residue" description="4-aspartylphosphate" evidence="6">
    <location>
        <position position="57"/>
    </location>
</feature>
<dbReference type="Proteomes" id="UP000199656">
    <property type="component" value="Unassembled WGS sequence"/>
</dbReference>